<dbReference type="STRING" id="1672749.BJF92_14360"/>
<keyword evidence="1" id="KW-0812">Transmembrane</keyword>
<reference evidence="3 4" key="1">
    <citation type="submission" date="2016-09" db="EMBL/GenBank/DDBJ databases">
        <title>Rhizobium sp. nov., a novel species isolated from the rice rhizosphere.</title>
        <authorList>
            <person name="Zhao J."/>
            <person name="Zhang X."/>
        </authorList>
    </citation>
    <scope>NUCLEOTIDE SEQUENCE [LARGE SCALE GENOMIC DNA]</scope>
    <source>
        <strain evidence="3 4">MH17</strain>
    </source>
</reference>
<dbReference type="GO" id="GO:0000271">
    <property type="term" value="P:polysaccharide biosynthetic process"/>
    <property type="evidence" value="ECO:0007669"/>
    <property type="project" value="TreeGrafter"/>
</dbReference>
<dbReference type="GO" id="GO:0016020">
    <property type="term" value="C:membrane"/>
    <property type="evidence" value="ECO:0007669"/>
    <property type="project" value="TreeGrafter"/>
</dbReference>
<dbReference type="PANTHER" id="PTHR23028">
    <property type="entry name" value="ACETYLTRANSFERASE"/>
    <property type="match status" value="1"/>
</dbReference>
<dbReference type="AlphaFoldDB" id="A0A1Q9ACT0"/>
<feature type="transmembrane region" description="Helical" evidence="1">
    <location>
        <begin position="39"/>
        <end position="59"/>
    </location>
</feature>
<evidence type="ECO:0000259" key="2">
    <source>
        <dbReference type="Pfam" id="PF01757"/>
    </source>
</evidence>
<feature type="transmembrane region" description="Helical" evidence="1">
    <location>
        <begin position="131"/>
        <end position="153"/>
    </location>
</feature>
<dbReference type="Proteomes" id="UP000186143">
    <property type="component" value="Unassembled WGS sequence"/>
</dbReference>
<dbReference type="Pfam" id="PF01757">
    <property type="entry name" value="Acyl_transf_3"/>
    <property type="match status" value="1"/>
</dbReference>
<feature type="domain" description="Acyltransferase 3" evidence="2">
    <location>
        <begin position="3"/>
        <end position="321"/>
    </location>
</feature>
<dbReference type="PANTHER" id="PTHR23028:SF131">
    <property type="entry name" value="BLR2367 PROTEIN"/>
    <property type="match status" value="1"/>
</dbReference>
<feature type="transmembrane region" description="Helical" evidence="1">
    <location>
        <begin position="238"/>
        <end position="259"/>
    </location>
</feature>
<gene>
    <name evidence="3" type="ORF">BJF92_14360</name>
</gene>
<feature type="transmembrane region" description="Helical" evidence="1">
    <location>
        <begin position="184"/>
        <end position="206"/>
    </location>
</feature>
<dbReference type="GO" id="GO:0016747">
    <property type="term" value="F:acyltransferase activity, transferring groups other than amino-acyl groups"/>
    <property type="evidence" value="ECO:0007669"/>
    <property type="project" value="InterPro"/>
</dbReference>
<organism evidence="3 4">
    <name type="scientific">Xaviernesmea rhizosphaerae</name>
    <dbReference type="NCBI Taxonomy" id="1672749"/>
    <lineage>
        <taxon>Bacteria</taxon>
        <taxon>Pseudomonadati</taxon>
        <taxon>Pseudomonadota</taxon>
        <taxon>Alphaproteobacteria</taxon>
        <taxon>Hyphomicrobiales</taxon>
        <taxon>Rhizobiaceae</taxon>
        <taxon>Rhizobium/Agrobacterium group</taxon>
        <taxon>Xaviernesmea</taxon>
    </lineage>
</organism>
<sequence>MQILRFLAALLVVVAHVGIEVEHISETSGRPFALFHPLDWGVGVDIFFVISGFIMFYLMHDRFARPGSPARFLRRRLIRIVPLYWICTTLMLLSILIAGQLVRNDGLNPAHIIASYAFIPWPRADGQMGPLLSLGWTLNFEMFFYVVFAFALLLPRRLGLTSMFTGFCALMLIAPHVPADLWMIRFWGDTIIGEFLLGIVLAMAFLGNRRLGIVAMIALIVMGFGLAVLFFQTGSYEVVPRLVTGGIPAIVIATAAILGPSAPNNAFSRFLALGGDASYALYLTHPFTIKLLGALGLKMGLSLTGIFWLGLLLTVIVALLVHLLVERPITRFLNRTFDQPGPRPLAEKASLP</sequence>
<dbReference type="InterPro" id="IPR002656">
    <property type="entry name" value="Acyl_transf_3_dom"/>
</dbReference>
<feature type="transmembrane region" description="Helical" evidence="1">
    <location>
        <begin position="160"/>
        <end position="178"/>
    </location>
</feature>
<name>A0A1Q9ACT0_9HYPH</name>
<dbReference type="EMBL" id="MKIO01000047">
    <property type="protein sequence ID" value="OLP52720.1"/>
    <property type="molecule type" value="Genomic_DNA"/>
</dbReference>
<feature type="transmembrane region" description="Helical" evidence="1">
    <location>
        <begin position="80"/>
        <end position="102"/>
    </location>
</feature>
<keyword evidence="1" id="KW-0472">Membrane</keyword>
<feature type="transmembrane region" description="Helical" evidence="1">
    <location>
        <begin position="213"/>
        <end position="232"/>
    </location>
</feature>
<comment type="caution">
    <text evidence="3">The sequence shown here is derived from an EMBL/GenBank/DDBJ whole genome shotgun (WGS) entry which is preliminary data.</text>
</comment>
<feature type="transmembrane region" description="Helical" evidence="1">
    <location>
        <begin position="305"/>
        <end position="325"/>
    </location>
</feature>
<evidence type="ECO:0000256" key="1">
    <source>
        <dbReference type="SAM" id="Phobius"/>
    </source>
</evidence>
<keyword evidence="1" id="KW-1133">Transmembrane helix</keyword>
<proteinExistence type="predicted"/>
<evidence type="ECO:0000313" key="3">
    <source>
        <dbReference type="EMBL" id="OLP52720.1"/>
    </source>
</evidence>
<protein>
    <recommendedName>
        <fullName evidence="2">Acyltransferase 3 domain-containing protein</fullName>
    </recommendedName>
</protein>
<dbReference type="InterPro" id="IPR050879">
    <property type="entry name" value="Acyltransferase_3"/>
</dbReference>
<evidence type="ECO:0000313" key="4">
    <source>
        <dbReference type="Proteomes" id="UP000186143"/>
    </source>
</evidence>
<accession>A0A1Q9ACT0</accession>
<feature type="transmembrane region" description="Helical" evidence="1">
    <location>
        <begin position="266"/>
        <end position="285"/>
    </location>
</feature>